<protein>
    <submittedName>
        <fullName evidence="1">Uncharacterized protein</fullName>
    </submittedName>
</protein>
<evidence type="ECO:0000313" key="2">
    <source>
        <dbReference type="Proteomes" id="UP000076532"/>
    </source>
</evidence>
<dbReference type="AlphaFoldDB" id="A0A166TXP6"/>
<gene>
    <name evidence="1" type="ORF">FIBSPDRAFT_850091</name>
</gene>
<evidence type="ECO:0000313" key="1">
    <source>
        <dbReference type="EMBL" id="KZP31099.1"/>
    </source>
</evidence>
<dbReference type="Proteomes" id="UP000076532">
    <property type="component" value="Unassembled WGS sequence"/>
</dbReference>
<organism evidence="1 2">
    <name type="scientific">Athelia psychrophila</name>
    <dbReference type="NCBI Taxonomy" id="1759441"/>
    <lineage>
        <taxon>Eukaryota</taxon>
        <taxon>Fungi</taxon>
        <taxon>Dikarya</taxon>
        <taxon>Basidiomycota</taxon>
        <taxon>Agaricomycotina</taxon>
        <taxon>Agaricomycetes</taxon>
        <taxon>Agaricomycetidae</taxon>
        <taxon>Atheliales</taxon>
        <taxon>Atheliaceae</taxon>
        <taxon>Athelia</taxon>
    </lineage>
</organism>
<reference evidence="1 2" key="1">
    <citation type="journal article" date="2016" name="Mol. Biol. Evol.">
        <title>Comparative Genomics of Early-Diverging Mushroom-Forming Fungi Provides Insights into the Origins of Lignocellulose Decay Capabilities.</title>
        <authorList>
            <person name="Nagy L.G."/>
            <person name="Riley R."/>
            <person name="Tritt A."/>
            <person name="Adam C."/>
            <person name="Daum C."/>
            <person name="Floudas D."/>
            <person name="Sun H."/>
            <person name="Yadav J.S."/>
            <person name="Pangilinan J."/>
            <person name="Larsson K.H."/>
            <person name="Matsuura K."/>
            <person name="Barry K."/>
            <person name="Labutti K."/>
            <person name="Kuo R."/>
            <person name="Ohm R.A."/>
            <person name="Bhattacharya S.S."/>
            <person name="Shirouzu T."/>
            <person name="Yoshinaga Y."/>
            <person name="Martin F.M."/>
            <person name="Grigoriev I.V."/>
            <person name="Hibbett D.S."/>
        </authorList>
    </citation>
    <scope>NUCLEOTIDE SEQUENCE [LARGE SCALE GENOMIC DNA]</scope>
    <source>
        <strain evidence="1 2">CBS 109695</strain>
    </source>
</reference>
<sequence length="87" mass="9698">MDLSMGQFASTWGRRHGKNRGVGTAYTVRANMQTNAKYVMNWAIMKNVIKFVHEPILAGNDGSRSPSAICSVDVQAFPRHDIVFNLD</sequence>
<name>A0A166TXP6_9AGAM</name>
<accession>A0A166TXP6</accession>
<proteinExistence type="predicted"/>
<dbReference type="EMBL" id="KV417491">
    <property type="protein sequence ID" value="KZP31099.1"/>
    <property type="molecule type" value="Genomic_DNA"/>
</dbReference>
<keyword evidence="2" id="KW-1185">Reference proteome</keyword>